<feature type="modified residue" description="4-aspartylphosphate" evidence="6">
    <location>
        <position position="51"/>
    </location>
</feature>
<dbReference type="InterPro" id="IPR039420">
    <property type="entry name" value="WalR-like"/>
</dbReference>
<dbReference type="Gene3D" id="1.10.10.10">
    <property type="entry name" value="Winged helix-like DNA-binding domain superfamily/Winged helix DNA-binding domain"/>
    <property type="match status" value="1"/>
</dbReference>
<evidence type="ECO:0000256" key="1">
    <source>
        <dbReference type="ARBA" id="ARBA00022553"/>
    </source>
</evidence>
<dbReference type="PROSITE" id="PS50110">
    <property type="entry name" value="RESPONSE_REGULATORY"/>
    <property type="match status" value="1"/>
</dbReference>
<dbReference type="PANTHER" id="PTHR48111:SF22">
    <property type="entry name" value="REGULATOR OF RPOS"/>
    <property type="match status" value="1"/>
</dbReference>
<evidence type="ECO:0000313" key="11">
    <source>
        <dbReference type="Proteomes" id="UP001501169"/>
    </source>
</evidence>
<dbReference type="CDD" id="cd17624">
    <property type="entry name" value="REC_OmpR_PmrA-like"/>
    <property type="match status" value="1"/>
</dbReference>
<dbReference type="EMBL" id="BAAAEO010000002">
    <property type="protein sequence ID" value="GAA0550347.1"/>
    <property type="molecule type" value="Genomic_DNA"/>
</dbReference>
<evidence type="ECO:0000256" key="4">
    <source>
        <dbReference type="ARBA" id="ARBA00023125"/>
    </source>
</evidence>
<evidence type="ECO:0000256" key="2">
    <source>
        <dbReference type="ARBA" id="ARBA00023012"/>
    </source>
</evidence>
<protein>
    <submittedName>
        <fullName evidence="10">Response regulator transcription factor</fullName>
    </submittedName>
</protein>
<dbReference type="InterPro" id="IPR001867">
    <property type="entry name" value="OmpR/PhoB-type_DNA-bd"/>
</dbReference>
<feature type="domain" description="OmpR/PhoB-type" evidence="9">
    <location>
        <begin position="126"/>
        <end position="223"/>
    </location>
</feature>
<dbReference type="Proteomes" id="UP001501169">
    <property type="component" value="Unassembled WGS sequence"/>
</dbReference>
<dbReference type="CDD" id="cd00383">
    <property type="entry name" value="trans_reg_C"/>
    <property type="match status" value="1"/>
</dbReference>
<proteinExistence type="predicted"/>
<keyword evidence="4 7" id="KW-0238">DNA-binding</keyword>
<dbReference type="SMART" id="SM00448">
    <property type="entry name" value="REC"/>
    <property type="match status" value="1"/>
</dbReference>
<dbReference type="SMART" id="SM00862">
    <property type="entry name" value="Trans_reg_C"/>
    <property type="match status" value="1"/>
</dbReference>
<feature type="domain" description="Response regulatory" evidence="8">
    <location>
        <begin position="2"/>
        <end position="117"/>
    </location>
</feature>
<evidence type="ECO:0000313" key="10">
    <source>
        <dbReference type="EMBL" id="GAA0550347.1"/>
    </source>
</evidence>
<comment type="caution">
    <text evidence="10">The sequence shown here is derived from an EMBL/GenBank/DDBJ whole genome shotgun (WGS) entry which is preliminary data.</text>
</comment>
<keyword evidence="11" id="KW-1185">Reference proteome</keyword>
<dbReference type="InterPro" id="IPR001789">
    <property type="entry name" value="Sig_transdc_resp-reg_receiver"/>
</dbReference>
<evidence type="ECO:0000256" key="7">
    <source>
        <dbReference type="PROSITE-ProRule" id="PRU01091"/>
    </source>
</evidence>
<dbReference type="Gene3D" id="3.40.50.2300">
    <property type="match status" value="1"/>
</dbReference>
<evidence type="ECO:0000256" key="5">
    <source>
        <dbReference type="ARBA" id="ARBA00023163"/>
    </source>
</evidence>
<organism evidence="10 11">
    <name type="scientific">Rheinheimera aquimaris</name>
    <dbReference type="NCBI Taxonomy" id="412437"/>
    <lineage>
        <taxon>Bacteria</taxon>
        <taxon>Pseudomonadati</taxon>
        <taxon>Pseudomonadota</taxon>
        <taxon>Gammaproteobacteria</taxon>
        <taxon>Chromatiales</taxon>
        <taxon>Chromatiaceae</taxon>
        <taxon>Rheinheimera</taxon>
    </lineage>
</organism>
<dbReference type="RefSeq" id="WP_226766694.1">
    <property type="nucleotide sequence ID" value="NZ_BAAAEO010000002.1"/>
</dbReference>
<dbReference type="Pfam" id="PF00486">
    <property type="entry name" value="Trans_reg_C"/>
    <property type="match status" value="1"/>
</dbReference>
<dbReference type="Gene3D" id="6.10.250.690">
    <property type="match status" value="1"/>
</dbReference>
<keyword evidence="3" id="KW-0805">Transcription regulation</keyword>
<dbReference type="SUPFAM" id="SSF52172">
    <property type="entry name" value="CheY-like"/>
    <property type="match status" value="1"/>
</dbReference>
<reference evidence="10 11" key="1">
    <citation type="journal article" date="2019" name="Int. J. Syst. Evol. Microbiol.">
        <title>The Global Catalogue of Microorganisms (GCM) 10K type strain sequencing project: providing services to taxonomists for standard genome sequencing and annotation.</title>
        <authorList>
            <consortium name="The Broad Institute Genomics Platform"/>
            <consortium name="The Broad Institute Genome Sequencing Center for Infectious Disease"/>
            <person name="Wu L."/>
            <person name="Ma J."/>
        </authorList>
    </citation>
    <scope>NUCLEOTIDE SEQUENCE [LARGE SCALE GENOMIC DNA]</scope>
    <source>
        <strain evidence="10 11">JCM 14331</strain>
    </source>
</reference>
<evidence type="ECO:0000259" key="9">
    <source>
        <dbReference type="PROSITE" id="PS51755"/>
    </source>
</evidence>
<accession>A0ABN1DRF6</accession>
<dbReference type="PANTHER" id="PTHR48111">
    <property type="entry name" value="REGULATOR OF RPOS"/>
    <property type="match status" value="1"/>
</dbReference>
<keyword evidence="1 6" id="KW-0597">Phosphoprotein</keyword>
<dbReference type="PROSITE" id="PS51755">
    <property type="entry name" value="OMPR_PHOB"/>
    <property type="match status" value="1"/>
</dbReference>
<evidence type="ECO:0000256" key="3">
    <source>
        <dbReference type="ARBA" id="ARBA00023015"/>
    </source>
</evidence>
<keyword evidence="5" id="KW-0804">Transcription</keyword>
<dbReference type="InterPro" id="IPR011006">
    <property type="entry name" value="CheY-like_superfamily"/>
</dbReference>
<evidence type="ECO:0000259" key="8">
    <source>
        <dbReference type="PROSITE" id="PS50110"/>
    </source>
</evidence>
<dbReference type="InterPro" id="IPR036388">
    <property type="entry name" value="WH-like_DNA-bd_sf"/>
</dbReference>
<sequence length="231" mass="25661">MHILIIEDNPDIIANLYAYLEPNGYTLDVARSGTAGLRAATTASYDAIVLDLSLPGTDGLDVCRLLRQQYHLSTPVLMLTARDTVQDKVSGFAAGADDYLVKPYSLPELDARLKALLRRARNEHVQNSLQFAELKLDPSLGQASRDGKILELTPTAYKILLALLRVAPRILTRDELVRQVWGDNQPDSDALRTHIHSLRRVLDKPFAYPMLLTLPAVGYRLVTADETKTDT</sequence>
<keyword evidence="2" id="KW-0902">Two-component regulatory system</keyword>
<name>A0ABN1DRF6_9GAMM</name>
<dbReference type="Pfam" id="PF00072">
    <property type="entry name" value="Response_reg"/>
    <property type="match status" value="1"/>
</dbReference>
<gene>
    <name evidence="10" type="ORF">GCM10009098_17570</name>
</gene>
<evidence type="ECO:0000256" key="6">
    <source>
        <dbReference type="PROSITE-ProRule" id="PRU00169"/>
    </source>
</evidence>
<feature type="DNA-binding region" description="OmpR/PhoB-type" evidence="7">
    <location>
        <begin position="126"/>
        <end position="223"/>
    </location>
</feature>